<gene>
    <name evidence="2" type="ORF">CUV01_02630</name>
</gene>
<proteinExistence type="predicted"/>
<feature type="transmembrane region" description="Helical" evidence="1">
    <location>
        <begin position="51"/>
        <end position="72"/>
    </location>
</feature>
<dbReference type="EMBL" id="CP025408">
    <property type="protein sequence ID" value="AUH32432.1"/>
    <property type="molecule type" value="Genomic_DNA"/>
</dbReference>
<keyword evidence="3" id="KW-1185">Reference proteome</keyword>
<keyword evidence="1" id="KW-0812">Transmembrane</keyword>
<keyword evidence="1" id="KW-1133">Transmembrane helix</keyword>
<evidence type="ECO:0000313" key="3">
    <source>
        <dbReference type="Proteomes" id="UP000233742"/>
    </source>
</evidence>
<dbReference type="PANTHER" id="PTHR43738">
    <property type="entry name" value="ABC TRANSPORTER, MEMBRANE PROTEIN"/>
    <property type="match status" value="1"/>
</dbReference>
<organism evidence="2 3">
    <name type="scientific">Paracoccus tegillarcae</name>
    <dbReference type="NCBI Taxonomy" id="1529068"/>
    <lineage>
        <taxon>Bacteria</taxon>
        <taxon>Pseudomonadati</taxon>
        <taxon>Pseudomonadota</taxon>
        <taxon>Alphaproteobacteria</taxon>
        <taxon>Rhodobacterales</taxon>
        <taxon>Paracoccaceae</taxon>
        <taxon>Paracoccus</taxon>
    </lineage>
</organism>
<dbReference type="RefSeq" id="WP_101459107.1">
    <property type="nucleotide sequence ID" value="NZ_CP025408.1"/>
</dbReference>
<feature type="transmembrane region" description="Helical" evidence="1">
    <location>
        <begin position="15"/>
        <end position="39"/>
    </location>
</feature>
<dbReference type="Proteomes" id="UP000233742">
    <property type="component" value="Chromosome"/>
</dbReference>
<feature type="transmembrane region" description="Helical" evidence="1">
    <location>
        <begin position="354"/>
        <end position="385"/>
    </location>
</feature>
<evidence type="ECO:0000313" key="2">
    <source>
        <dbReference type="EMBL" id="AUH32432.1"/>
    </source>
</evidence>
<feature type="transmembrane region" description="Helical" evidence="1">
    <location>
        <begin position="310"/>
        <end position="333"/>
    </location>
</feature>
<dbReference type="AlphaFoldDB" id="A0A2K9EWJ8"/>
<name>A0A2K9EWJ8_9RHOB</name>
<sequence length="437" mass="45960">MSGLWHSLSAGAQDALVLAAILAPALLLGWMICRGLLVGPLVRSLLRRYRWTNLAFVLLVALSVALGVGLIAQERGLRQASARVAEKFDLIVAAPGDEVSMLMATVYLQAVDAPLLDGATWQALTEAAGDRATLTPIAYGDSWQGHPIVGSTADFVAHLSGLLAEGAIFGTPDEAVIGARVPLAVGGEVEPAHGHGALAEDHAHEGVHLHVTGRMAPTGSPWDDAIIQPVEGVWLTHGLGNGHDDIESQRIGPPFDAEHFPGSPAVLVTTPDLPTAYGLQSQFTTRDTMAFFPGAVLSRLHGLMGNMREIMSVMSLGTQALVAAAVMAGLIVLSQLFERRLALLRALGAPSRAVFAVVWSYAAVLLGAGSVLGLGLGFLAVRVLSGLLSARTGLLIRPMMGWSELHLVATYFTIALLFALVPAAIALTRPVAERLRR</sequence>
<accession>A0A2K9EWJ8</accession>
<dbReference type="PANTHER" id="PTHR43738:SF2">
    <property type="entry name" value="ABC TRANSPORTER PERMEASE"/>
    <property type="match status" value="1"/>
</dbReference>
<reference evidence="2 3" key="1">
    <citation type="submission" date="2017-12" db="EMBL/GenBank/DDBJ databases">
        <authorList>
            <person name="Hurst M.R.H."/>
        </authorList>
    </citation>
    <scope>NUCLEOTIDE SEQUENCE [LARGE SCALE GENOMIC DNA]</scope>
    <source>
        <strain evidence="2 3">BM15</strain>
    </source>
</reference>
<protein>
    <submittedName>
        <fullName evidence="2">Uncharacterized protein</fullName>
    </submittedName>
</protein>
<dbReference type="OrthoDB" id="9784014at2"/>
<evidence type="ECO:0000256" key="1">
    <source>
        <dbReference type="SAM" id="Phobius"/>
    </source>
</evidence>
<feature type="transmembrane region" description="Helical" evidence="1">
    <location>
        <begin position="405"/>
        <end position="427"/>
    </location>
</feature>
<keyword evidence="1" id="KW-0472">Membrane</keyword>
<dbReference type="KEGG" id="paro:CUV01_02630"/>
<dbReference type="InterPro" id="IPR051125">
    <property type="entry name" value="ABC-4/HrtB_transporter"/>
</dbReference>